<accession>A0A833TZH1</accession>
<evidence type="ECO:0000259" key="1">
    <source>
        <dbReference type="Pfam" id="PF07727"/>
    </source>
</evidence>
<dbReference type="EMBL" id="LIHL02000010">
    <property type="protein sequence ID" value="KAF5458390.1"/>
    <property type="molecule type" value="Genomic_DNA"/>
</dbReference>
<protein>
    <recommendedName>
        <fullName evidence="1">Reverse transcriptase Ty1/copia-type domain-containing protein</fullName>
    </recommendedName>
</protein>
<dbReference type="Proteomes" id="UP000619265">
    <property type="component" value="Unassembled WGS sequence"/>
</dbReference>
<name>A0A833TZH1_JUGRE</name>
<gene>
    <name evidence="2" type="ORF">F2P56_022421</name>
</gene>
<sequence length="263" mass="29736">MTTVPCLLVVAATQQWIIHQLDVNNVLIQGDLDEEIYMTPPSGFSQSQADHSLFMLVSSTNITIVLVYVDDILVVGNYLSQIEFFKGVLSTHFKTNDLGLRKYFLGLKVARSQPGIFLNQQKYALDILFDSGQLCAWIAHFPMEQTLKLTNHDGTLLPNPCTYRRLVGRLIYLTITRPDIMLVVNILSQFMHAPRVPHMQDVTHVLRYIKGSPGQGIFFSCSSGLHVTAYTNSDWASCPTTCRFTIGYFIQLGMKPISWRTKK</sequence>
<dbReference type="Pfam" id="PF07727">
    <property type="entry name" value="RVT_2"/>
    <property type="match status" value="1"/>
</dbReference>
<dbReference type="AlphaFoldDB" id="A0A833TZH1"/>
<dbReference type="Gramene" id="Jr10_14540_p1">
    <property type="protein sequence ID" value="cds.Jr10_14540_p1"/>
    <property type="gene ID" value="Jr10_14540"/>
</dbReference>
<proteinExistence type="predicted"/>
<evidence type="ECO:0000313" key="3">
    <source>
        <dbReference type="Proteomes" id="UP000619265"/>
    </source>
</evidence>
<dbReference type="SUPFAM" id="SSF56672">
    <property type="entry name" value="DNA/RNA polymerases"/>
    <property type="match status" value="1"/>
</dbReference>
<dbReference type="PANTHER" id="PTHR11439">
    <property type="entry name" value="GAG-POL-RELATED RETROTRANSPOSON"/>
    <property type="match status" value="1"/>
</dbReference>
<organism evidence="2 3">
    <name type="scientific">Juglans regia</name>
    <name type="common">English walnut</name>
    <dbReference type="NCBI Taxonomy" id="51240"/>
    <lineage>
        <taxon>Eukaryota</taxon>
        <taxon>Viridiplantae</taxon>
        <taxon>Streptophyta</taxon>
        <taxon>Embryophyta</taxon>
        <taxon>Tracheophyta</taxon>
        <taxon>Spermatophyta</taxon>
        <taxon>Magnoliopsida</taxon>
        <taxon>eudicotyledons</taxon>
        <taxon>Gunneridae</taxon>
        <taxon>Pentapetalae</taxon>
        <taxon>rosids</taxon>
        <taxon>fabids</taxon>
        <taxon>Fagales</taxon>
        <taxon>Juglandaceae</taxon>
        <taxon>Juglans</taxon>
    </lineage>
</organism>
<feature type="domain" description="Reverse transcriptase Ty1/copia-type" evidence="1">
    <location>
        <begin position="43"/>
        <end position="132"/>
    </location>
</feature>
<comment type="caution">
    <text evidence="2">The sequence shown here is derived from an EMBL/GenBank/DDBJ whole genome shotgun (WGS) entry which is preliminary data.</text>
</comment>
<reference evidence="2" key="2">
    <citation type="submission" date="2020-03" db="EMBL/GenBank/DDBJ databases">
        <title>Walnut 2.0.</title>
        <authorList>
            <person name="Marrano A."/>
            <person name="Britton M."/>
            <person name="Zimin A.V."/>
            <person name="Zaini P.A."/>
            <person name="Workman R."/>
            <person name="Puiu D."/>
            <person name="Bianco L."/>
            <person name="Allen B.J."/>
            <person name="Troggio M."/>
            <person name="Leslie C.A."/>
            <person name="Timp W."/>
            <person name="Dendekar A."/>
            <person name="Salzberg S.L."/>
            <person name="Neale D.B."/>
        </authorList>
    </citation>
    <scope>NUCLEOTIDE SEQUENCE</scope>
    <source>
        <tissue evidence="2">Leaves</tissue>
    </source>
</reference>
<evidence type="ECO:0000313" key="2">
    <source>
        <dbReference type="EMBL" id="KAF5458390.1"/>
    </source>
</evidence>
<dbReference type="InterPro" id="IPR043502">
    <property type="entry name" value="DNA/RNA_pol_sf"/>
</dbReference>
<dbReference type="InterPro" id="IPR013103">
    <property type="entry name" value="RVT_2"/>
</dbReference>
<reference evidence="2" key="1">
    <citation type="submission" date="2015-10" db="EMBL/GenBank/DDBJ databases">
        <authorList>
            <person name="Martinez-Garcia P.J."/>
            <person name="Crepeau M.W."/>
            <person name="Puiu D."/>
            <person name="Gonzalez-Ibeas D."/>
            <person name="Whalen J."/>
            <person name="Stevens K."/>
            <person name="Paul R."/>
            <person name="Butterfield T."/>
            <person name="Britton M."/>
            <person name="Reagan R."/>
            <person name="Chakraborty S."/>
            <person name="Walawage S.L."/>
            <person name="Vasquez-Gross H.A."/>
            <person name="Cardeno C."/>
            <person name="Famula R."/>
            <person name="Pratt K."/>
            <person name="Kuruganti S."/>
            <person name="Aradhya M.K."/>
            <person name="Leslie C.A."/>
            <person name="Dandekar A.M."/>
            <person name="Salzberg S.L."/>
            <person name="Wegrzyn J.L."/>
            <person name="Langley C.H."/>
            <person name="Neale D.B."/>
        </authorList>
    </citation>
    <scope>NUCLEOTIDE SEQUENCE</scope>
    <source>
        <tissue evidence="2">Leaves</tissue>
    </source>
</reference>
<dbReference type="PANTHER" id="PTHR11439:SF498">
    <property type="entry name" value="DNAK FAMILY PROTEIN"/>
    <property type="match status" value="1"/>
</dbReference>